<protein>
    <submittedName>
        <fullName evidence="2">Uncharacterized protein</fullName>
    </submittedName>
</protein>
<reference evidence="2 3" key="1">
    <citation type="submission" date="2018-03" db="EMBL/GenBank/DDBJ databases">
        <title>Draft Genome Sequences of the Obligatory Marine Myxobacteria Enhygromyxa salina SWB005.</title>
        <authorList>
            <person name="Poehlein A."/>
            <person name="Moghaddam J.A."/>
            <person name="Harms H."/>
            <person name="Alanjari M."/>
            <person name="Koenig G.M."/>
            <person name="Daniel R."/>
            <person name="Schaeberle T.F."/>
        </authorList>
    </citation>
    <scope>NUCLEOTIDE SEQUENCE [LARGE SCALE GENOMIC DNA]</scope>
    <source>
        <strain evidence="2 3">SWB005</strain>
    </source>
</reference>
<feature type="region of interest" description="Disordered" evidence="1">
    <location>
        <begin position="260"/>
        <end position="300"/>
    </location>
</feature>
<evidence type="ECO:0000256" key="1">
    <source>
        <dbReference type="SAM" id="MobiDB-lite"/>
    </source>
</evidence>
<gene>
    <name evidence="2" type="ORF">ENSA5_38610</name>
</gene>
<dbReference type="AlphaFoldDB" id="A0A2S9XRL5"/>
<dbReference type="RefSeq" id="WP_181197942.1">
    <property type="nucleotide sequence ID" value="NZ_PVNK01000169.1"/>
</dbReference>
<keyword evidence="3" id="KW-1185">Reference proteome</keyword>
<organism evidence="2 3">
    <name type="scientific">Enhygromyxa salina</name>
    <dbReference type="NCBI Taxonomy" id="215803"/>
    <lineage>
        <taxon>Bacteria</taxon>
        <taxon>Pseudomonadati</taxon>
        <taxon>Myxococcota</taxon>
        <taxon>Polyangia</taxon>
        <taxon>Nannocystales</taxon>
        <taxon>Nannocystaceae</taxon>
        <taxon>Enhygromyxa</taxon>
    </lineage>
</organism>
<evidence type="ECO:0000313" key="3">
    <source>
        <dbReference type="Proteomes" id="UP000237968"/>
    </source>
</evidence>
<proteinExistence type="predicted"/>
<dbReference type="EMBL" id="PVNK01000169">
    <property type="protein sequence ID" value="PRP95508.1"/>
    <property type="molecule type" value="Genomic_DNA"/>
</dbReference>
<name>A0A2S9XRL5_9BACT</name>
<evidence type="ECO:0000313" key="2">
    <source>
        <dbReference type="EMBL" id="PRP95508.1"/>
    </source>
</evidence>
<accession>A0A2S9XRL5</accession>
<comment type="caution">
    <text evidence="2">The sequence shown here is derived from an EMBL/GenBank/DDBJ whole genome shotgun (WGS) entry which is preliminary data.</text>
</comment>
<sequence length="300" mass="33145">MTTDPFSNFDLSRFQTVSNLPLQTMVSMAKALEAAAPDNAPAHVDKVKGLMRDTSDDAEDAMIVRLREDNEGSASADQTLDIAVDPLWSLIRRRLDDWGVYMREGLNFVEDDPDAPPEVDIEELRDKATRARKISERLFGVGRLNFIQRPYAEQAQLMANVLGLIDTDKLEEDIIELTGPELLPMLRRCQVRYEGMVQARAMRIDGSAADLRTLRGRLRRLIVRYAGAVITMLDESEPETLDVVETALMPMLTIRPVPARAGAAAGEGEGEGELEGELEGEGVSVDEELGEESEDLGETG</sequence>
<feature type="compositionally biased region" description="Acidic residues" evidence="1">
    <location>
        <begin position="268"/>
        <end position="300"/>
    </location>
</feature>
<dbReference type="Proteomes" id="UP000237968">
    <property type="component" value="Unassembled WGS sequence"/>
</dbReference>